<gene>
    <name evidence="3" type="ORF">GCM10007390_34140</name>
</gene>
<reference evidence="3 4" key="1">
    <citation type="journal article" date="2014" name="Int. J. Syst. Evol. Microbiol.">
        <title>Complete genome sequence of Corynebacterium casei LMG S-19264T (=DSM 44701T), isolated from a smear-ripened cheese.</title>
        <authorList>
            <consortium name="US DOE Joint Genome Institute (JGI-PGF)"/>
            <person name="Walter F."/>
            <person name="Albersmeier A."/>
            <person name="Kalinowski J."/>
            <person name="Ruckert C."/>
        </authorList>
    </citation>
    <scope>NUCLEOTIDE SEQUENCE [LARGE SCALE GENOMIC DNA]</scope>
    <source>
        <strain evidence="3 4">KCTC 12866</strain>
    </source>
</reference>
<proteinExistence type="inferred from homology"/>
<dbReference type="Pfam" id="PF00582">
    <property type="entry name" value="Usp"/>
    <property type="match status" value="2"/>
</dbReference>
<feature type="domain" description="UspA" evidence="2">
    <location>
        <begin position="152"/>
        <end position="276"/>
    </location>
</feature>
<dbReference type="SUPFAM" id="SSF52402">
    <property type="entry name" value="Adenine nucleotide alpha hydrolases-like"/>
    <property type="match status" value="2"/>
</dbReference>
<evidence type="ECO:0000259" key="2">
    <source>
        <dbReference type="Pfam" id="PF00582"/>
    </source>
</evidence>
<evidence type="ECO:0000313" key="4">
    <source>
        <dbReference type="Proteomes" id="UP000598271"/>
    </source>
</evidence>
<comment type="similarity">
    <text evidence="1">Belongs to the universal stress protein A family.</text>
</comment>
<evidence type="ECO:0000313" key="3">
    <source>
        <dbReference type="EMBL" id="GHB77262.1"/>
    </source>
</evidence>
<organism evidence="3 4">
    <name type="scientific">Persicitalea jodogahamensis</name>
    <dbReference type="NCBI Taxonomy" id="402147"/>
    <lineage>
        <taxon>Bacteria</taxon>
        <taxon>Pseudomonadati</taxon>
        <taxon>Bacteroidota</taxon>
        <taxon>Cytophagia</taxon>
        <taxon>Cytophagales</taxon>
        <taxon>Spirosomataceae</taxon>
        <taxon>Persicitalea</taxon>
    </lineage>
</organism>
<accession>A0A8J3D3N5</accession>
<name>A0A8J3D3N5_9BACT</name>
<dbReference type="Gene3D" id="3.40.50.620">
    <property type="entry name" value="HUPs"/>
    <property type="match status" value="2"/>
</dbReference>
<dbReference type="RefSeq" id="WP_189565728.1">
    <property type="nucleotide sequence ID" value="NZ_BMXF01000003.1"/>
</dbReference>
<sequence length="281" mass="30926">MKKILIPIDLSEHSARPIAAAKLLADRTDTELLLLHAYQPYAPDMPDMTVPGAVGMVPLSPELEKSFKKRLNDQVAALESEGFRVEGLWSVGGIEPAVTEAIAEYQPDLVIMGRSGEGGFLDSLIGSSATDIGLDAKCPVLIVPPQASPAKFKEIVYATQLEYDENDVLRQALPVFERMAGRVTFLKISSPAQPDVQPDDQYMDQIMGEFGVPRQAFVVRESGAVLQGIEDYCDEIDADLLVMSTRKRGFIEAFITNPSLTKKMILHTHIPLLVYHIEDSE</sequence>
<dbReference type="InterPro" id="IPR014729">
    <property type="entry name" value="Rossmann-like_a/b/a_fold"/>
</dbReference>
<dbReference type="EMBL" id="BMXF01000003">
    <property type="protein sequence ID" value="GHB77262.1"/>
    <property type="molecule type" value="Genomic_DNA"/>
</dbReference>
<dbReference type="CDD" id="cd00293">
    <property type="entry name" value="USP-like"/>
    <property type="match status" value="2"/>
</dbReference>
<dbReference type="InterPro" id="IPR006015">
    <property type="entry name" value="Universal_stress_UspA"/>
</dbReference>
<dbReference type="Proteomes" id="UP000598271">
    <property type="component" value="Unassembled WGS sequence"/>
</dbReference>
<dbReference type="AlphaFoldDB" id="A0A8J3D3N5"/>
<feature type="domain" description="UspA" evidence="2">
    <location>
        <begin position="1"/>
        <end position="144"/>
    </location>
</feature>
<dbReference type="InterPro" id="IPR006016">
    <property type="entry name" value="UspA"/>
</dbReference>
<protein>
    <recommendedName>
        <fullName evidence="2">UspA domain-containing protein</fullName>
    </recommendedName>
</protein>
<dbReference type="PANTHER" id="PTHR46268:SF6">
    <property type="entry name" value="UNIVERSAL STRESS PROTEIN UP12"/>
    <property type="match status" value="1"/>
</dbReference>
<comment type="caution">
    <text evidence="3">The sequence shown here is derived from an EMBL/GenBank/DDBJ whole genome shotgun (WGS) entry which is preliminary data.</text>
</comment>
<dbReference type="PANTHER" id="PTHR46268">
    <property type="entry name" value="STRESS RESPONSE PROTEIN NHAX"/>
    <property type="match status" value="1"/>
</dbReference>
<keyword evidence="4" id="KW-1185">Reference proteome</keyword>
<evidence type="ECO:0000256" key="1">
    <source>
        <dbReference type="ARBA" id="ARBA00008791"/>
    </source>
</evidence>
<dbReference type="PRINTS" id="PR01438">
    <property type="entry name" value="UNVRSLSTRESS"/>
</dbReference>